<reference evidence="3 4" key="1">
    <citation type="journal article" date="2014" name="ISME J.">
        <title>Adaptation of an abundant Roseobacter RCA organism to pelagic systems revealed by genomic and transcriptomic analyses.</title>
        <authorList>
            <person name="Voget S."/>
            <person name="Wemheuer B."/>
            <person name="Brinkhoff T."/>
            <person name="Vollmers J."/>
            <person name="Dietrich S."/>
            <person name="Giebel H.A."/>
            <person name="Beardsley C."/>
            <person name="Sardemann C."/>
            <person name="Bakenhus I."/>
            <person name="Billerbeck S."/>
            <person name="Daniel R."/>
            <person name="Simon M."/>
        </authorList>
    </citation>
    <scope>NUCLEOTIDE SEQUENCE [LARGE SCALE GENOMIC DNA]</scope>
    <source>
        <strain evidence="3 4">RCA23</strain>
    </source>
</reference>
<evidence type="ECO:0000313" key="4">
    <source>
        <dbReference type="Proteomes" id="UP000028680"/>
    </source>
</evidence>
<evidence type="ECO:0000256" key="1">
    <source>
        <dbReference type="SAM" id="Phobius"/>
    </source>
</evidence>
<keyword evidence="1" id="KW-1133">Transmembrane helix</keyword>
<keyword evidence="4" id="KW-1185">Reference proteome</keyword>
<accession>A0AAN0VJ74</accession>
<keyword evidence="1" id="KW-0812">Transmembrane</keyword>
<dbReference type="InterPro" id="IPR005804">
    <property type="entry name" value="FA_desaturase_dom"/>
</dbReference>
<dbReference type="RefSeq" id="WP_044050399.1">
    <property type="nucleotide sequence ID" value="NZ_CP003984.1"/>
</dbReference>
<evidence type="ECO:0000259" key="2">
    <source>
        <dbReference type="Pfam" id="PF00487"/>
    </source>
</evidence>
<dbReference type="Proteomes" id="UP000028680">
    <property type="component" value="Chromosome"/>
</dbReference>
<dbReference type="CDD" id="cd03509">
    <property type="entry name" value="DesA_FADS-like"/>
    <property type="match status" value="1"/>
</dbReference>
<dbReference type="EMBL" id="CP003984">
    <property type="protein sequence ID" value="AII87732.1"/>
    <property type="molecule type" value="Genomic_DNA"/>
</dbReference>
<dbReference type="KEGG" id="ptp:RCA23_c22080"/>
<protein>
    <submittedName>
        <fullName evidence="3">Fatty acid desaturase</fullName>
    </submittedName>
</protein>
<keyword evidence="1" id="KW-0472">Membrane</keyword>
<name>A0AAN0VJ74_9RHOB</name>
<gene>
    <name evidence="3" type="ORF">RCA23_c22080</name>
</gene>
<feature type="transmembrane region" description="Helical" evidence="1">
    <location>
        <begin position="126"/>
        <end position="147"/>
    </location>
</feature>
<feature type="domain" description="Fatty acid desaturase" evidence="2">
    <location>
        <begin position="35"/>
        <end position="269"/>
    </location>
</feature>
<organism evidence="3 4">
    <name type="scientific">Planktomarina temperata RCA23</name>
    <dbReference type="NCBI Taxonomy" id="666509"/>
    <lineage>
        <taxon>Bacteria</taxon>
        <taxon>Pseudomonadati</taxon>
        <taxon>Pseudomonadota</taxon>
        <taxon>Alphaproteobacteria</taxon>
        <taxon>Rhodobacterales</taxon>
        <taxon>Paracoccaceae</taxon>
        <taxon>Planktomarina</taxon>
    </lineage>
</organism>
<proteinExistence type="predicted"/>
<evidence type="ECO:0000313" key="3">
    <source>
        <dbReference type="EMBL" id="AII87732.1"/>
    </source>
</evidence>
<dbReference type="Pfam" id="PF00487">
    <property type="entry name" value="FA_desaturase"/>
    <property type="match status" value="1"/>
</dbReference>
<feature type="transmembrane region" description="Helical" evidence="1">
    <location>
        <begin position="23"/>
        <end position="47"/>
    </location>
</feature>
<dbReference type="GO" id="GO:0006629">
    <property type="term" value="P:lipid metabolic process"/>
    <property type="evidence" value="ECO:0007669"/>
    <property type="project" value="InterPro"/>
</dbReference>
<dbReference type="AlphaFoldDB" id="A0AAN0VJ74"/>
<sequence>MAPIQRPSLITEWPTFATLLGCYGGWMVLLFSPLWLSVPGLAVMIALQSSLQHEIIHGHPTRYPWLNAALVYASLNLAIPYGRFRDTHLAHHTDERLTDPYDDPESNYLDPAVWHALPTWLQRVHMFNATLAGRLLIGVLISQYYFMRSDVRDICAGRRDVLRDWLLHIPAAALVIWIVIAAGYPLWAYFLAAYGGLALLKIRTFAEHRAHEDVQARTAVIEDRGFFAFLFLNNNFHSVHHMYPHISWYALPGLYQAQKETFMQRNQGYLYKNYSHLFARYFLQCKEPVPHPLWPRSGGSPKS</sequence>
<feature type="transmembrane region" description="Helical" evidence="1">
    <location>
        <begin position="167"/>
        <end position="200"/>
    </location>
</feature>